<dbReference type="InterPro" id="IPR019969">
    <property type="entry name" value="RNAP_Rpo2"/>
</dbReference>
<evidence type="ECO:0000256" key="12">
    <source>
        <dbReference type="ARBA" id="ARBA00025838"/>
    </source>
</evidence>
<dbReference type="InterPro" id="IPR007646">
    <property type="entry name" value="RNA_pol_Rpb2_4"/>
</dbReference>
<gene>
    <name evidence="21" type="primary">rpoB</name>
</gene>
<dbReference type="PANTHER" id="PTHR20856">
    <property type="entry name" value="DNA-DIRECTED RNA POLYMERASE I SUBUNIT 2"/>
    <property type="match status" value="1"/>
</dbReference>
<protein>
    <recommendedName>
        <fullName evidence="14">DNA-directed RNA polymerase subunit beta</fullName>
        <ecNumber evidence="14">2.7.7.6</ecNumber>
    </recommendedName>
</protein>
<dbReference type="Pfam" id="PF04560">
    <property type="entry name" value="RNA_pol_Rpb2_7"/>
    <property type="match status" value="1"/>
</dbReference>
<keyword evidence="6 14" id="KW-0808">Transferase</keyword>
<dbReference type="GO" id="GO:0000428">
    <property type="term" value="C:DNA-directed RNA polymerase complex"/>
    <property type="evidence" value="ECO:0007669"/>
    <property type="project" value="UniProtKB-KW"/>
</dbReference>
<evidence type="ECO:0000256" key="7">
    <source>
        <dbReference type="ARBA" id="ARBA00022695"/>
    </source>
</evidence>
<evidence type="ECO:0000256" key="4">
    <source>
        <dbReference type="ARBA" id="ARBA00022478"/>
    </source>
</evidence>
<dbReference type="GO" id="GO:0005737">
    <property type="term" value="C:cytoplasm"/>
    <property type="evidence" value="ECO:0007669"/>
    <property type="project" value="UniProtKB-SubCell"/>
</dbReference>
<dbReference type="SUPFAM" id="SSF64484">
    <property type="entry name" value="beta and beta-prime subunits of DNA dependent RNA-polymerase"/>
    <property type="match status" value="1"/>
</dbReference>
<comment type="cofactor">
    <cofactor evidence="1">
        <name>Zn(2+)</name>
        <dbReference type="ChEBI" id="CHEBI:29105"/>
    </cofactor>
</comment>
<dbReference type="OrthoDB" id="6009at2157"/>
<dbReference type="Pfam" id="PF04566">
    <property type="entry name" value="RNA_pol_Rpb2_4"/>
    <property type="match status" value="1"/>
</dbReference>
<keyword evidence="11 14" id="KW-0804">Transcription</keyword>
<evidence type="ECO:0000259" key="19">
    <source>
        <dbReference type="Pfam" id="PF04567"/>
    </source>
</evidence>
<dbReference type="CDD" id="cd00653">
    <property type="entry name" value="RNA_pol_B_RPB2"/>
    <property type="match status" value="1"/>
</dbReference>
<dbReference type="EMBL" id="KF766505">
    <property type="protein sequence ID" value="AHG32320.1"/>
    <property type="molecule type" value="Genomic_DNA"/>
</dbReference>
<dbReference type="GO" id="GO:0003677">
    <property type="term" value="F:DNA binding"/>
    <property type="evidence" value="ECO:0007669"/>
    <property type="project" value="UniProtKB-KW"/>
</dbReference>
<dbReference type="EMBL" id="KF766506">
    <property type="protein sequence ID" value="AHG32321.1"/>
    <property type="molecule type" value="Genomic_DNA"/>
</dbReference>
<dbReference type="Pfam" id="PF04567">
    <property type="entry name" value="RNA_pol_Rpb2_5"/>
    <property type="match status" value="1"/>
</dbReference>
<evidence type="ECO:0000256" key="13">
    <source>
        <dbReference type="ARBA" id="ARBA00048552"/>
    </source>
</evidence>
<dbReference type="InterPro" id="IPR014724">
    <property type="entry name" value="RNA_pol_RPB2_OB-fold"/>
</dbReference>
<keyword evidence="10" id="KW-0238">DNA-binding</keyword>
<evidence type="ECO:0000256" key="11">
    <source>
        <dbReference type="ARBA" id="ARBA00023163"/>
    </source>
</evidence>
<feature type="domain" description="DNA-directed RNA polymerase subunit 2 hybrid-binding" evidence="16">
    <location>
        <begin position="141"/>
        <end position="513"/>
    </location>
</feature>
<feature type="domain" description="RNA polymerase Rpb2" evidence="18">
    <location>
        <begin position="11"/>
        <end position="72"/>
    </location>
</feature>
<dbReference type="Gene3D" id="2.40.50.150">
    <property type="match status" value="1"/>
</dbReference>
<organism evidence="21">
    <name type="scientific">Halolamina rubra</name>
    <dbReference type="NCBI Taxonomy" id="1380430"/>
    <lineage>
        <taxon>Archaea</taxon>
        <taxon>Methanobacteriati</taxon>
        <taxon>Methanobacteriota</taxon>
        <taxon>Stenosarchaea group</taxon>
        <taxon>Halobacteria</taxon>
        <taxon>Halobacteriales</taxon>
        <taxon>Haloferacaceae</taxon>
    </lineage>
</organism>
<proteinExistence type="inferred from homology"/>
<feature type="region of interest" description="Disordered" evidence="15">
    <location>
        <begin position="300"/>
        <end position="330"/>
    </location>
</feature>
<comment type="catalytic activity">
    <reaction evidence="13 14">
        <text>RNA(n) + a ribonucleoside 5'-triphosphate = RNA(n+1) + diphosphate</text>
        <dbReference type="Rhea" id="RHEA:21248"/>
        <dbReference type="Rhea" id="RHEA-COMP:14527"/>
        <dbReference type="Rhea" id="RHEA-COMP:17342"/>
        <dbReference type="ChEBI" id="CHEBI:33019"/>
        <dbReference type="ChEBI" id="CHEBI:61557"/>
        <dbReference type="ChEBI" id="CHEBI:140395"/>
        <dbReference type="EC" id="2.7.7.6"/>
    </reaction>
</comment>
<dbReference type="RefSeq" id="WP_049979640.1">
    <property type="nucleotide sequence ID" value="NZ_BBJN01000009.1"/>
</dbReference>
<comment type="subcellular location">
    <subcellularLocation>
        <location evidence="2">Cytoplasm</location>
    </subcellularLocation>
</comment>
<feature type="domain" description="RNA polymerase Rpb2" evidence="17">
    <location>
        <begin position="515"/>
        <end position="606"/>
    </location>
</feature>
<dbReference type="GO" id="GO:0006351">
    <property type="term" value="P:DNA-templated transcription"/>
    <property type="evidence" value="ECO:0007669"/>
    <property type="project" value="InterPro"/>
</dbReference>
<accession>W0M1M2</accession>
<accession>W0M5P9</accession>
<keyword evidence="9" id="KW-0862">Zinc</keyword>
<name>W0M1M2_9EURY</name>
<keyword evidence="4 14" id="KW-0240">DNA-directed RNA polymerase</keyword>
<evidence type="ECO:0000256" key="10">
    <source>
        <dbReference type="ARBA" id="ARBA00023125"/>
    </source>
</evidence>
<dbReference type="NCBIfam" id="TIGR03670">
    <property type="entry name" value="rpoB_arch"/>
    <property type="match status" value="1"/>
</dbReference>
<keyword evidence="8" id="KW-0479">Metal-binding</keyword>
<evidence type="ECO:0000256" key="6">
    <source>
        <dbReference type="ARBA" id="ARBA00022679"/>
    </source>
</evidence>
<evidence type="ECO:0000259" key="18">
    <source>
        <dbReference type="Pfam" id="PF04566"/>
    </source>
</evidence>
<evidence type="ECO:0000256" key="2">
    <source>
        <dbReference type="ARBA" id="ARBA00004496"/>
    </source>
</evidence>
<dbReference type="Gene3D" id="3.90.1070.20">
    <property type="match status" value="1"/>
</dbReference>
<evidence type="ECO:0000259" key="17">
    <source>
        <dbReference type="Pfam" id="PF04560"/>
    </source>
</evidence>
<dbReference type="InterPro" id="IPR007120">
    <property type="entry name" value="DNA-dir_RNAP_su2_dom"/>
</dbReference>
<dbReference type="PROSITE" id="PS01166">
    <property type="entry name" value="RNA_POL_BETA"/>
    <property type="match status" value="1"/>
</dbReference>
<evidence type="ECO:0000256" key="8">
    <source>
        <dbReference type="ARBA" id="ARBA00022723"/>
    </source>
</evidence>
<dbReference type="FunFam" id="2.40.270.10:FF:000011">
    <property type="entry name" value="DNA-directed RNA polymerase subunit beta"/>
    <property type="match status" value="1"/>
</dbReference>
<evidence type="ECO:0000256" key="14">
    <source>
        <dbReference type="RuleBase" id="RU363031"/>
    </source>
</evidence>
<sequence length="610" mass="68020">MAGKQERPAKVYVNGSLVGTHPDPDELAAQIRESRRNGEVSEMVNVAVKERTREVIVNADSGRARRPLIVVDDGEPRLTDEHIEAVENDELEFEDLVDRGIIEFIDAEEEEDILVAVDEDDLTEKHTHLEVDPQLIFGIGAGMIPYPEHNASPRITMGAGMMKQSLGLPSANYRIRPDTRQHLLHYPQLSMVKTQTTEQIGFDERPAAQNFTVAVMSYEGFNIEDALVMNQGSVERGLARSHFFRTYEGEERRYPGGQEDRFETPSQDVRGARGEDAYTHLDEDGLVNPETKVDENSVLLGKTSPPRFLEEQEDLGGLSPQKRRETSVTMRSGEDGIVDTVTLMEGEDGSKLSKVSVRDERIPELGDKFASRHGQKGVVGHLAPQEDMPFTEEGLIPDLVMNPHALPSRMTVGHVLEMLGGKVGSLEGRRVDGTAFQGEGEDELRGTLEEHGFKSSGKEVMYSGVTGEKIEAEIFVGTIFYHKLYHMVSNKLHARSRGPVQVLTRQPTEGRAREGGLRVGEMEREVLIGHGAAMALKERLLDSSDRETVYISEDTGMVAVEDVEQRRVYDPITKDEDNIHELEVSYAFKLLLDEMKALGIRPKLELEDAV</sequence>
<evidence type="ECO:0000256" key="3">
    <source>
        <dbReference type="ARBA" id="ARBA00006835"/>
    </source>
</evidence>
<evidence type="ECO:0000256" key="15">
    <source>
        <dbReference type="SAM" id="MobiDB-lite"/>
    </source>
</evidence>
<keyword evidence="7 14" id="KW-0548">Nucleotidyltransferase</keyword>
<dbReference type="GO" id="GO:0008270">
    <property type="term" value="F:zinc ion binding"/>
    <property type="evidence" value="ECO:0007669"/>
    <property type="project" value="InterPro"/>
</dbReference>
<dbReference type="Pfam" id="PF00562">
    <property type="entry name" value="RNA_pol_Rpb2_6"/>
    <property type="match status" value="1"/>
</dbReference>
<comment type="subunit">
    <text evidence="12">Part of the RNA polymerase complex.</text>
</comment>
<keyword evidence="5" id="KW-0963">Cytoplasm</keyword>
<dbReference type="InterPro" id="IPR007641">
    <property type="entry name" value="RNA_pol_Rpb2_7"/>
</dbReference>
<evidence type="ECO:0000256" key="1">
    <source>
        <dbReference type="ARBA" id="ARBA00001947"/>
    </source>
</evidence>
<comment type="function">
    <text evidence="14">DNA-dependent RNA polymerase catalyzes the transcription of DNA into RNA using the four ribonucleoside triphosphates as substrates.</text>
</comment>
<comment type="similarity">
    <text evidence="3 14">Belongs to the RNA polymerase beta chain family.</text>
</comment>
<dbReference type="InterPro" id="IPR007647">
    <property type="entry name" value="RNA_pol_Rpb2_5"/>
</dbReference>
<evidence type="ECO:0000256" key="5">
    <source>
        <dbReference type="ARBA" id="ARBA00022490"/>
    </source>
</evidence>
<dbReference type="GO" id="GO:0003899">
    <property type="term" value="F:DNA-directed RNA polymerase activity"/>
    <property type="evidence" value="ECO:0007669"/>
    <property type="project" value="UniProtKB-EC"/>
</dbReference>
<dbReference type="GO" id="GO:0032549">
    <property type="term" value="F:ribonucleoside binding"/>
    <property type="evidence" value="ECO:0007669"/>
    <property type="project" value="InterPro"/>
</dbReference>
<evidence type="ECO:0000259" key="16">
    <source>
        <dbReference type="Pfam" id="PF00562"/>
    </source>
</evidence>
<evidence type="ECO:0000256" key="9">
    <source>
        <dbReference type="ARBA" id="ARBA00022833"/>
    </source>
</evidence>
<dbReference type="AlphaFoldDB" id="W0M1M2"/>
<dbReference type="Gene3D" id="3.90.1800.10">
    <property type="entry name" value="RNA polymerase alpha subunit dimerisation domain"/>
    <property type="match status" value="1"/>
</dbReference>
<dbReference type="EC" id="2.7.7.6" evidence="14"/>
<evidence type="ECO:0000313" key="21">
    <source>
        <dbReference type="EMBL" id="AHG32321.1"/>
    </source>
</evidence>
<evidence type="ECO:0000313" key="20">
    <source>
        <dbReference type="EMBL" id="AHG32320.1"/>
    </source>
</evidence>
<feature type="domain" description="RNA polymerase Rpb2" evidence="19">
    <location>
        <begin position="93"/>
        <end position="126"/>
    </location>
</feature>
<dbReference type="InterPro" id="IPR007121">
    <property type="entry name" value="RNA_pol_bsu_CS"/>
</dbReference>
<dbReference type="Gene3D" id="2.40.270.10">
    <property type="entry name" value="DNA-directed RNA polymerase, subunit 2, domain 6"/>
    <property type="match status" value="1"/>
</dbReference>
<dbReference type="InterPro" id="IPR015712">
    <property type="entry name" value="DNA-dir_RNA_pol_su2"/>
</dbReference>
<reference evidence="21" key="1">
    <citation type="journal article" date="2014" name="Antonie Van Leeuwenhoek">
        <title>Halolamina rubra sp. nov., a haloarchaeon isolated from non-purified solar salt.</title>
        <authorList>
            <person name="Cha I.T."/>
            <person name="Yim K.J."/>
            <person name="Song H.S."/>
            <person name="Lee H.W."/>
            <person name="Hyun D.W."/>
            <person name="Kim K.N."/>
            <person name="Choi J.S."/>
            <person name="Kim D."/>
            <person name="Lee S.J."/>
            <person name="Seo M.J."/>
            <person name="Choi H.J."/>
            <person name="Bae J.W."/>
            <person name="Rhee S.K."/>
            <person name="Roh S.W."/>
            <person name="Nam Y.D."/>
        </authorList>
    </citation>
    <scope>NUCLEOTIDE SEQUENCE</scope>
    <source>
        <strain evidence="20">CBA1107</strain>
        <strain evidence="21">CBA1108</strain>
    </source>
</reference>
<dbReference type="InterPro" id="IPR037033">
    <property type="entry name" value="DNA-dir_RNAP_su2_hyb_sf"/>
</dbReference>